<evidence type="ECO:0000313" key="2">
    <source>
        <dbReference type="Proteomes" id="UP000515570"/>
    </source>
</evidence>
<accession>A0A7G5FFT8</accession>
<proteinExistence type="predicted"/>
<reference evidence="1 2" key="1">
    <citation type="submission" date="2020-07" db="EMBL/GenBank/DDBJ databases">
        <title>non toxigenic Corynebacterium sp. nov from a clinical source.</title>
        <authorList>
            <person name="Bernier A.-M."/>
            <person name="Bernard K."/>
        </authorList>
    </citation>
    <scope>NUCLEOTIDE SEQUENCE [LARGE SCALE GENOMIC DNA]</scope>
    <source>
        <strain evidence="2">NML 93-0612</strain>
    </source>
</reference>
<organism evidence="1 2">
    <name type="scientific">Corynebacterium hindlerae</name>
    <dbReference type="NCBI Taxonomy" id="699041"/>
    <lineage>
        <taxon>Bacteria</taxon>
        <taxon>Bacillati</taxon>
        <taxon>Actinomycetota</taxon>
        <taxon>Actinomycetes</taxon>
        <taxon>Mycobacteriales</taxon>
        <taxon>Corynebacteriaceae</taxon>
        <taxon>Corynebacterium</taxon>
    </lineage>
</organism>
<dbReference type="AlphaFoldDB" id="A0A7G5FFT8"/>
<evidence type="ECO:0000313" key="1">
    <source>
        <dbReference type="EMBL" id="QMV85479.1"/>
    </source>
</evidence>
<dbReference type="Proteomes" id="UP000515570">
    <property type="component" value="Chromosome"/>
</dbReference>
<sequence length="200" mass="21557">MPVIFIPASPALVPELGIGDASSVRLRDAARSLIDAALSDPRCPQVTIVGSTDPDSYTAHTGSFRAWGADVSVGGGNHLPELVARYLLGSCPLPITSGTWHPPYDGELVIYPLDGPAGLIDKAPLAKVPGAPLRHQWCQQLLRGEDVHWPADLKQLRIDGIIDPDPWWALRGSKVVGAELVAVEEEHGVGRYVAQWKEMH</sequence>
<gene>
    <name evidence="1" type="ORF">HW450_01635</name>
</gene>
<name>A0A7G5FFT8_9CORY</name>
<dbReference type="EMBL" id="CP059833">
    <property type="protein sequence ID" value="QMV85479.1"/>
    <property type="molecule type" value="Genomic_DNA"/>
</dbReference>
<protein>
    <submittedName>
        <fullName evidence="1">Uncharacterized protein</fullName>
    </submittedName>
</protein>
<keyword evidence="2" id="KW-1185">Reference proteome</keyword>
<dbReference type="RefSeq" id="WP_182386300.1">
    <property type="nucleotide sequence ID" value="NZ_CP059833.1"/>
</dbReference>